<gene>
    <name evidence="9" type="ORF">AALO_G00163120</name>
</gene>
<keyword evidence="10" id="KW-1185">Reference proteome</keyword>
<dbReference type="EMBL" id="JADWDJ010000012">
    <property type="protein sequence ID" value="KAG5272236.1"/>
    <property type="molecule type" value="Genomic_DNA"/>
</dbReference>
<evidence type="ECO:0000256" key="6">
    <source>
        <dbReference type="RuleBase" id="RU000682"/>
    </source>
</evidence>
<proteinExistence type="predicted"/>
<dbReference type="Gene3D" id="1.10.10.60">
    <property type="entry name" value="Homeodomain-like"/>
    <property type="match status" value="1"/>
</dbReference>
<evidence type="ECO:0000256" key="4">
    <source>
        <dbReference type="ARBA" id="ARBA00023242"/>
    </source>
</evidence>
<comment type="caution">
    <text evidence="9">The sequence shown here is derived from an EMBL/GenBank/DDBJ whole genome shotgun (WGS) entry which is preliminary data.</text>
</comment>
<dbReference type="CDD" id="cd00086">
    <property type="entry name" value="homeodomain"/>
    <property type="match status" value="1"/>
</dbReference>
<dbReference type="Proteomes" id="UP000823561">
    <property type="component" value="Chromosome 12"/>
</dbReference>
<name>A0AAV6GEE2_9TELE</name>
<dbReference type="PANTHER" id="PTHR24340:SF35">
    <property type="entry name" value="HGTX, ISOFORM C"/>
    <property type="match status" value="1"/>
</dbReference>
<accession>A0AAV6GEE2</accession>
<dbReference type="InterPro" id="IPR001356">
    <property type="entry name" value="HD"/>
</dbReference>
<dbReference type="GO" id="GO:0000978">
    <property type="term" value="F:RNA polymerase II cis-regulatory region sequence-specific DNA binding"/>
    <property type="evidence" value="ECO:0007669"/>
    <property type="project" value="TreeGrafter"/>
</dbReference>
<dbReference type="GO" id="GO:0030154">
    <property type="term" value="P:cell differentiation"/>
    <property type="evidence" value="ECO:0007669"/>
    <property type="project" value="TreeGrafter"/>
</dbReference>
<protein>
    <recommendedName>
        <fullName evidence="8">Homeobox domain-containing protein</fullName>
    </recommendedName>
</protein>
<evidence type="ECO:0000256" key="1">
    <source>
        <dbReference type="ARBA" id="ARBA00004123"/>
    </source>
</evidence>
<dbReference type="SMART" id="SM00389">
    <property type="entry name" value="HOX"/>
    <property type="match status" value="1"/>
</dbReference>
<dbReference type="PROSITE" id="PS00027">
    <property type="entry name" value="HOMEOBOX_1"/>
    <property type="match status" value="1"/>
</dbReference>
<dbReference type="GO" id="GO:0005634">
    <property type="term" value="C:nucleus"/>
    <property type="evidence" value="ECO:0007669"/>
    <property type="project" value="UniProtKB-SubCell"/>
</dbReference>
<feature type="region of interest" description="Disordered" evidence="7">
    <location>
        <begin position="1"/>
        <end position="20"/>
    </location>
</feature>
<organism evidence="9 10">
    <name type="scientific">Alosa alosa</name>
    <name type="common">allis shad</name>
    <dbReference type="NCBI Taxonomy" id="278164"/>
    <lineage>
        <taxon>Eukaryota</taxon>
        <taxon>Metazoa</taxon>
        <taxon>Chordata</taxon>
        <taxon>Craniata</taxon>
        <taxon>Vertebrata</taxon>
        <taxon>Euteleostomi</taxon>
        <taxon>Actinopterygii</taxon>
        <taxon>Neopterygii</taxon>
        <taxon>Teleostei</taxon>
        <taxon>Clupei</taxon>
        <taxon>Clupeiformes</taxon>
        <taxon>Clupeoidei</taxon>
        <taxon>Clupeidae</taxon>
        <taxon>Alosa</taxon>
    </lineage>
</organism>
<dbReference type="Pfam" id="PF00046">
    <property type="entry name" value="Homeodomain"/>
    <property type="match status" value="1"/>
</dbReference>
<feature type="domain" description="Homeobox" evidence="8">
    <location>
        <begin position="193"/>
        <end position="253"/>
    </location>
</feature>
<dbReference type="InterPro" id="IPR017970">
    <property type="entry name" value="Homeobox_CS"/>
</dbReference>
<evidence type="ECO:0000313" key="10">
    <source>
        <dbReference type="Proteomes" id="UP000823561"/>
    </source>
</evidence>
<dbReference type="AlphaFoldDB" id="A0AAV6GEE2"/>
<evidence type="ECO:0000256" key="2">
    <source>
        <dbReference type="ARBA" id="ARBA00023125"/>
    </source>
</evidence>
<dbReference type="PANTHER" id="PTHR24340">
    <property type="entry name" value="HOMEOBOX PROTEIN NKX"/>
    <property type="match status" value="1"/>
</dbReference>
<feature type="compositionally biased region" description="Polar residues" evidence="7">
    <location>
        <begin position="142"/>
        <end position="151"/>
    </location>
</feature>
<sequence>MPTWAQVAPPRMALPGSGSDPVRFRPRSGAVIWAGDKTQGSAAVVALIWPRSETGGMDHPVPASFLSGGHRDVLSQGNYQRQHLCPPPPVSASCLYKARVQDDGHWSVGSGILTHVGTAFLWPGSCPALPGLGSPSAFGTRADTSASSLQGVSRPCGAGLRQGDFRTQGRNTHDTVGLRTEAQQKEGPDRKPHQRKHSRPTFSGYQIFVLEKAFEKNKYLSSVEKQRLALSLHMTDSQVKVWFQNRRTKWRKAFGSEPGKARVKPVQDGSPMDADYYKPLDPNSDDDRVQRLLQRHVRSLRSPLVQRSALQMAATDLTVHTDLSHSQVDLMLSGKDAMKEDSQYS</sequence>
<feature type="region of interest" description="Disordered" evidence="7">
    <location>
        <begin position="141"/>
        <end position="199"/>
    </location>
</feature>
<keyword evidence="4 5" id="KW-0539">Nucleus</keyword>
<evidence type="ECO:0000259" key="8">
    <source>
        <dbReference type="PROSITE" id="PS50071"/>
    </source>
</evidence>
<dbReference type="InterPro" id="IPR009057">
    <property type="entry name" value="Homeodomain-like_sf"/>
</dbReference>
<dbReference type="GO" id="GO:0000981">
    <property type="term" value="F:DNA-binding transcription factor activity, RNA polymerase II-specific"/>
    <property type="evidence" value="ECO:0007669"/>
    <property type="project" value="InterPro"/>
</dbReference>
<feature type="DNA-binding region" description="Homeobox" evidence="5">
    <location>
        <begin position="195"/>
        <end position="254"/>
    </location>
</feature>
<feature type="compositionally biased region" description="Basic and acidic residues" evidence="7">
    <location>
        <begin position="182"/>
        <end position="191"/>
    </location>
</feature>
<dbReference type="PROSITE" id="PS50071">
    <property type="entry name" value="HOMEOBOX_2"/>
    <property type="match status" value="1"/>
</dbReference>
<dbReference type="PRINTS" id="PR00024">
    <property type="entry name" value="HOMEOBOX"/>
</dbReference>
<comment type="subcellular location">
    <subcellularLocation>
        <location evidence="1 5 6">Nucleus</location>
    </subcellularLocation>
</comment>
<evidence type="ECO:0000256" key="3">
    <source>
        <dbReference type="ARBA" id="ARBA00023155"/>
    </source>
</evidence>
<dbReference type="InterPro" id="IPR050394">
    <property type="entry name" value="Homeobox_NK-like"/>
</dbReference>
<keyword evidence="3 5" id="KW-0371">Homeobox</keyword>
<keyword evidence="2 5" id="KW-0238">DNA-binding</keyword>
<dbReference type="SUPFAM" id="SSF46689">
    <property type="entry name" value="Homeodomain-like"/>
    <property type="match status" value="1"/>
</dbReference>
<evidence type="ECO:0000256" key="5">
    <source>
        <dbReference type="PROSITE-ProRule" id="PRU00108"/>
    </source>
</evidence>
<evidence type="ECO:0000256" key="7">
    <source>
        <dbReference type="SAM" id="MobiDB-lite"/>
    </source>
</evidence>
<dbReference type="InterPro" id="IPR020479">
    <property type="entry name" value="HD_metazoa"/>
</dbReference>
<reference evidence="9" key="1">
    <citation type="submission" date="2020-10" db="EMBL/GenBank/DDBJ databases">
        <title>Chromosome-scale genome assembly of the Allis shad, Alosa alosa.</title>
        <authorList>
            <person name="Margot Z."/>
            <person name="Christophe K."/>
            <person name="Cabau C."/>
            <person name="Louis A."/>
            <person name="Berthelot C."/>
            <person name="Parey E."/>
            <person name="Roest Crollius H."/>
            <person name="Montfort J."/>
            <person name="Robinson-Rechavi M."/>
            <person name="Bucao C."/>
            <person name="Bouchez O."/>
            <person name="Gislard M."/>
            <person name="Lluch J."/>
            <person name="Milhes M."/>
            <person name="Lampietro C."/>
            <person name="Lopez Roques C."/>
            <person name="Donnadieu C."/>
            <person name="Braasch I."/>
            <person name="Desvignes T."/>
            <person name="Postlethwait J."/>
            <person name="Bobe J."/>
            <person name="Guiguen Y."/>
        </authorList>
    </citation>
    <scope>NUCLEOTIDE SEQUENCE</scope>
    <source>
        <strain evidence="9">M-15738</strain>
        <tissue evidence="9">Blood</tissue>
    </source>
</reference>
<evidence type="ECO:0000313" key="9">
    <source>
        <dbReference type="EMBL" id="KAG5272236.1"/>
    </source>
</evidence>